<organism evidence="1 2">
    <name type="scientific">Phanerochaete carnosa (strain HHB-10118-sp)</name>
    <name type="common">White-rot fungus</name>
    <name type="synonym">Peniophora carnosa</name>
    <dbReference type="NCBI Taxonomy" id="650164"/>
    <lineage>
        <taxon>Eukaryota</taxon>
        <taxon>Fungi</taxon>
        <taxon>Dikarya</taxon>
        <taxon>Basidiomycota</taxon>
        <taxon>Agaricomycotina</taxon>
        <taxon>Agaricomycetes</taxon>
        <taxon>Polyporales</taxon>
        <taxon>Phanerochaetaceae</taxon>
        <taxon>Phanerochaete</taxon>
    </lineage>
</organism>
<dbReference type="AlphaFoldDB" id="K5WPN4"/>
<keyword evidence="2" id="KW-1185">Reference proteome</keyword>
<accession>K5WPN4</accession>
<dbReference type="GeneID" id="18914234"/>
<proteinExistence type="predicted"/>
<dbReference type="Proteomes" id="UP000008370">
    <property type="component" value="Unassembled WGS sequence"/>
</dbReference>
<dbReference type="KEGG" id="pco:PHACADRAFT_248004"/>
<dbReference type="EMBL" id="JH930468">
    <property type="protein sequence ID" value="EKM61420.1"/>
    <property type="molecule type" value="Genomic_DNA"/>
</dbReference>
<feature type="non-terminal residue" evidence="1">
    <location>
        <position position="1"/>
    </location>
</feature>
<evidence type="ECO:0008006" key="3">
    <source>
        <dbReference type="Google" id="ProtNLM"/>
    </source>
</evidence>
<gene>
    <name evidence="1" type="ORF">PHACADRAFT_248004</name>
</gene>
<dbReference type="HOGENOM" id="CLU_2321179_0_0_1"/>
<dbReference type="SUPFAM" id="SSF54768">
    <property type="entry name" value="dsRNA-binding domain-like"/>
    <property type="match status" value="1"/>
</dbReference>
<protein>
    <recommendedName>
        <fullName evidence="3">DRBM domain-containing protein</fullName>
    </recommendedName>
</protein>
<sequence>MDKNLNGPLPSPAPAIAGFCDRLGTRSFEDPDQGGRGYLPQVNEWARGAIEWNCERAGGLEHVPLWEAYPIWRDEHLPMFIAQGPSKQAAKEASARLMAKSGHCV</sequence>
<reference evidence="1 2" key="1">
    <citation type="journal article" date="2012" name="BMC Genomics">
        <title>Comparative genomics of the white-rot fungi, Phanerochaete carnosa and P. chrysosporium, to elucidate the genetic basis of the distinct wood types they colonize.</title>
        <authorList>
            <person name="Suzuki H."/>
            <person name="MacDonald J."/>
            <person name="Syed K."/>
            <person name="Salamov A."/>
            <person name="Hori C."/>
            <person name="Aerts A."/>
            <person name="Henrissat B."/>
            <person name="Wiebenga A."/>
            <person name="vanKuyk P.A."/>
            <person name="Barry K."/>
            <person name="Lindquist E."/>
            <person name="LaButti K."/>
            <person name="Lapidus A."/>
            <person name="Lucas S."/>
            <person name="Coutinho P."/>
            <person name="Gong Y."/>
            <person name="Samejima M."/>
            <person name="Mahadevan R."/>
            <person name="Abou-Zaid M."/>
            <person name="de Vries R.P."/>
            <person name="Igarashi K."/>
            <person name="Yadav J.S."/>
            <person name="Grigoriev I.V."/>
            <person name="Master E.R."/>
        </authorList>
    </citation>
    <scope>NUCLEOTIDE SEQUENCE [LARGE SCALE GENOMIC DNA]</scope>
    <source>
        <strain evidence="1 2">HHB-10118-sp</strain>
    </source>
</reference>
<dbReference type="OrthoDB" id="2740821at2759"/>
<name>K5WPN4_PHACS</name>
<dbReference type="RefSeq" id="XP_007390834.1">
    <property type="nucleotide sequence ID" value="XM_007390772.1"/>
</dbReference>
<evidence type="ECO:0000313" key="2">
    <source>
        <dbReference type="Proteomes" id="UP000008370"/>
    </source>
</evidence>
<dbReference type="InParanoid" id="K5WPN4"/>
<evidence type="ECO:0000313" key="1">
    <source>
        <dbReference type="EMBL" id="EKM61420.1"/>
    </source>
</evidence>